<dbReference type="EMBL" id="SDIK01000035">
    <property type="protein sequence ID" value="TXJ62296.1"/>
    <property type="molecule type" value="Genomic_DNA"/>
</dbReference>
<sequence length="395" mass="45218">MKIGDKVRFLSEVGGGRISGFQNKNIVLVEDADGFEIPTPINDIVVIPDDEMLESKIKNIEKANHEKDANEFKSIKARLTDNSDLDNESQEMEDSCDFVSPTKVSYPTNEREGGDELLLFLAFLPKSFNNLSNTDFSTYLVNDSNYHAYYAYAVKDGDLWMCKTTGHIDPNTKLLLEDFFYSDLNDLEDISIQIFAYKPDKRFELQPTIDTKIHLDGTKFYKRNSFVENDFFDSPAILFSLPGKDKVLPGLSGKKHKTFIKLQSSHTEEIETKPSSTSNKIIKTADKRQIRTHSTKQLLKNDKIVVDLHANELLETTTGMSAHDILEYQLQVFRNILEQYKNKNGQKIVFIHGKGEGVLRHALIHELNYKYKKYQYQDASFREYGYGATQVTITT</sequence>
<dbReference type="Gene3D" id="2.60.40.1600">
    <property type="entry name" value="Smr-associated-like"/>
    <property type="match status" value="1"/>
</dbReference>
<dbReference type="RefSeq" id="WP_130828795.1">
    <property type="nucleotide sequence ID" value="NZ_SDIK01000035.1"/>
</dbReference>
<dbReference type="OrthoDB" id="1524810at2"/>
<gene>
    <name evidence="2" type="ORF">ETF27_05270</name>
</gene>
<organism evidence="2 3">
    <name type="scientific">Prevotella brunnea</name>
    <dbReference type="NCBI Taxonomy" id="2508867"/>
    <lineage>
        <taxon>Bacteria</taxon>
        <taxon>Pseudomonadati</taxon>
        <taxon>Bacteroidota</taxon>
        <taxon>Bacteroidia</taxon>
        <taxon>Bacteroidales</taxon>
        <taxon>Prevotellaceae</taxon>
        <taxon>Prevotella</taxon>
    </lineage>
</organism>
<evidence type="ECO:0000259" key="1">
    <source>
        <dbReference type="PROSITE" id="PS50828"/>
    </source>
</evidence>
<feature type="domain" description="Smr" evidence="1">
    <location>
        <begin position="322"/>
        <end position="394"/>
    </location>
</feature>
<protein>
    <submittedName>
        <fullName evidence="2">DUF2027 domain-containing protein</fullName>
    </submittedName>
</protein>
<dbReference type="InterPro" id="IPR036781">
    <property type="entry name" value="Smr_assoc-like_sf"/>
</dbReference>
<dbReference type="SUPFAM" id="SSF158949">
    <property type="entry name" value="Smr-associated domain-like"/>
    <property type="match status" value="1"/>
</dbReference>
<dbReference type="Pfam" id="PF09640">
    <property type="entry name" value="DUF2027"/>
    <property type="match status" value="1"/>
</dbReference>
<accession>A0A5C8GJN5</accession>
<dbReference type="InterPro" id="IPR002625">
    <property type="entry name" value="Smr_dom"/>
</dbReference>
<reference evidence="3" key="1">
    <citation type="submission" date="2019-05" db="EMBL/GenBank/DDBJ databases">
        <title>Prevotella brunnea sp. nov., isolated from a wound of a patient.</title>
        <authorList>
            <person name="Buhl M."/>
        </authorList>
    </citation>
    <scope>NUCLEOTIDE SEQUENCE [LARGE SCALE GENOMIC DNA]</scope>
    <source>
        <strain evidence="3">A2672</strain>
    </source>
</reference>
<dbReference type="Proteomes" id="UP000321612">
    <property type="component" value="Unassembled WGS sequence"/>
</dbReference>
<comment type="caution">
    <text evidence="2">The sequence shown here is derived from an EMBL/GenBank/DDBJ whole genome shotgun (WGS) entry which is preliminary data.</text>
</comment>
<dbReference type="AlphaFoldDB" id="A0A5C8GJN5"/>
<evidence type="ECO:0000313" key="2">
    <source>
        <dbReference type="EMBL" id="TXJ62296.1"/>
    </source>
</evidence>
<dbReference type="Gene3D" id="3.30.1370.110">
    <property type="match status" value="1"/>
</dbReference>
<name>A0A5C8GJN5_9BACT</name>
<dbReference type="InterPro" id="IPR036063">
    <property type="entry name" value="Smr_dom_sf"/>
</dbReference>
<keyword evidence="3" id="KW-1185">Reference proteome</keyword>
<proteinExistence type="predicted"/>
<dbReference type="Pfam" id="PF01713">
    <property type="entry name" value="Smr"/>
    <property type="match status" value="1"/>
</dbReference>
<dbReference type="PROSITE" id="PS50828">
    <property type="entry name" value="SMR"/>
    <property type="match status" value="1"/>
</dbReference>
<dbReference type="InterPro" id="IPR018598">
    <property type="entry name" value="DUF2027"/>
</dbReference>
<evidence type="ECO:0000313" key="3">
    <source>
        <dbReference type="Proteomes" id="UP000321612"/>
    </source>
</evidence>